<evidence type="ECO:0000256" key="1">
    <source>
        <dbReference type="ARBA" id="ARBA00004651"/>
    </source>
</evidence>
<evidence type="ECO:0000256" key="4">
    <source>
        <dbReference type="ARBA" id="ARBA00022475"/>
    </source>
</evidence>
<keyword evidence="5 9" id="KW-0812">Transmembrane</keyword>
<evidence type="ECO:0000256" key="3">
    <source>
        <dbReference type="ARBA" id="ARBA00022449"/>
    </source>
</evidence>
<dbReference type="NCBIfam" id="NF003716">
    <property type="entry name" value="PRK05326.1-3"/>
    <property type="match status" value="1"/>
</dbReference>
<evidence type="ECO:0000313" key="11">
    <source>
        <dbReference type="EMBL" id="PKE26677.1"/>
    </source>
</evidence>
<dbReference type="InterPro" id="IPR036721">
    <property type="entry name" value="RCK_C_sf"/>
</dbReference>
<feature type="domain" description="RCK C-terminal" evidence="10">
    <location>
        <begin position="396"/>
        <end position="478"/>
    </location>
</feature>
<dbReference type="Gene3D" id="1.20.1530.20">
    <property type="match status" value="1"/>
</dbReference>
<name>A0A855H410_9STAP</name>
<reference evidence="11 12" key="1">
    <citation type="submission" date="2017-12" db="EMBL/GenBank/DDBJ databases">
        <title>Genomics of Macrococcus caseolyticus.</title>
        <authorList>
            <person name="MacFadyen A.C."/>
            <person name="Paterson G.K."/>
        </authorList>
    </citation>
    <scope>NUCLEOTIDE SEQUENCE [LARGE SCALE GENOMIC DNA]</scope>
    <source>
        <strain evidence="11 12">5788_EF188</strain>
    </source>
</reference>
<dbReference type="GO" id="GO:0005886">
    <property type="term" value="C:plasma membrane"/>
    <property type="evidence" value="ECO:0007669"/>
    <property type="project" value="UniProtKB-SubCell"/>
</dbReference>
<feature type="transmembrane region" description="Helical" evidence="9">
    <location>
        <begin position="28"/>
        <end position="46"/>
    </location>
</feature>
<dbReference type="Pfam" id="PF00999">
    <property type="entry name" value="Na_H_Exchanger"/>
    <property type="match status" value="1"/>
</dbReference>
<proteinExistence type="predicted"/>
<gene>
    <name evidence="11" type="ORF">CW686_04240</name>
</gene>
<dbReference type="Proteomes" id="UP000233482">
    <property type="component" value="Unassembled WGS sequence"/>
</dbReference>
<keyword evidence="8 9" id="KW-0472">Membrane</keyword>
<protein>
    <submittedName>
        <fullName evidence="11">Potassium/proton antiporter</fullName>
    </submittedName>
</protein>
<dbReference type="PROSITE" id="PS51202">
    <property type="entry name" value="RCK_C"/>
    <property type="match status" value="1"/>
</dbReference>
<dbReference type="Pfam" id="PF02080">
    <property type="entry name" value="TrkA_C"/>
    <property type="match status" value="1"/>
</dbReference>
<feature type="transmembrane region" description="Helical" evidence="9">
    <location>
        <begin position="266"/>
        <end position="285"/>
    </location>
</feature>
<evidence type="ECO:0000256" key="5">
    <source>
        <dbReference type="ARBA" id="ARBA00022692"/>
    </source>
</evidence>
<dbReference type="NCBIfam" id="NF003715">
    <property type="entry name" value="PRK05326.1-2"/>
    <property type="match status" value="1"/>
</dbReference>
<dbReference type="GO" id="GO:0006813">
    <property type="term" value="P:potassium ion transport"/>
    <property type="evidence" value="ECO:0007669"/>
    <property type="project" value="InterPro"/>
</dbReference>
<evidence type="ECO:0000313" key="12">
    <source>
        <dbReference type="Proteomes" id="UP000233482"/>
    </source>
</evidence>
<feature type="transmembrane region" description="Helical" evidence="9">
    <location>
        <begin position="83"/>
        <end position="108"/>
    </location>
</feature>
<dbReference type="AlphaFoldDB" id="A0A855H410"/>
<keyword evidence="3" id="KW-0050">Antiport</keyword>
<feature type="transmembrane region" description="Helical" evidence="9">
    <location>
        <begin position="6"/>
        <end position="23"/>
    </location>
</feature>
<dbReference type="GO" id="GO:0015297">
    <property type="term" value="F:antiporter activity"/>
    <property type="evidence" value="ECO:0007669"/>
    <property type="project" value="UniProtKB-KW"/>
</dbReference>
<dbReference type="EMBL" id="PIXC01000006">
    <property type="protein sequence ID" value="PKE26677.1"/>
    <property type="molecule type" value="Genomic_DNA"/>
</dbReference>
<feature type="transmembrane region" description="Helical" evidence="9">
    <location>
        <begin position="327"/>
        <end position="347"/>
    </location>
</feature>
<feature type="transmembrane region" description="Helical" evidence="9">
    <location>
        <begin position="114"/>
        <end position="136"/>
    </location>
</feature>
<evidence type="ECO:0000256" key="7">
    <source>
        <dbReference type="ARBA" id="ARBA00023065"/>
    </source>
</evidence>
<comment type="caution">
    <text evidence="11">The sequence shown here is derived from an EMBL/GenBank/DDBJ whole genome shotgun (WGS) entry which is preliminary data.</text>
</comment>
<keyword evidence="4" id="KW-1003">Cell membrane</keyword>
<feature type="transmembrane region" description="Helical" evidence="9">
    <location>
        <begin position="183"/>
        <end position="202"/>
    </location>
</feature>
<dbReference type="GO" id="GO:0008324">
    <property type="term" value="F:monoatomic cation transmembrane transporter activity"/>
    <property type="evidence" value="ECO:0007669"/>
    <property type="project" value="InterPro"/>
</dbReference>
<comment type="subcellular location">
    <subcellularLocation>
        <location evidence="1">Cell membrane</location>
        <topology evidence="1">Multi-pass membrane protein</topology>
    </subcellularLocation>
</comment>
<keyword evidence="2" id="KW-0813">Transport</keyword>
<dbReference type="SUPFAM" id="SSF116726">
    <property type="entry name" value="TrkA C-terminal domain-like"/>
    <property type="match status" value="1"/>
</dbReference>
<dbReference type="GO" id="GO:1902600">
    <property type="term" value="P:proton transmembrane transport"/>
    <property type="evidence" value="ECO:0007669"/>
    <property type="project" value="InterPro"/>
</dbReference>
<dbReference type="InterPro" id="IPR006153">
    <property type="entry name" value="Cation/H_exchanger_TM"/>
</dbReference>
<dbReference type="PANTHER" id="PTHR32507:SF7">
    <property type="entry name" value="K(+)_H(+) ANTIPORTER NHAP2"/>
    <property type="match status" value="1"/>
</dbReference>
<feature type="transmembrane region" description="Helical" evidence="9">
    <location>
        <begin position="52"/>
        <end position="71"/>
    </location>
</feature>
<dbReference type="InterPro" id="IPR038770">
    <property type="entry name" value="Na+/solute_symporter_sf"/>
</dbReference>
<sequence length="487" mass="53218">MNTEIIILILGLLLFTAVMTTTLSSKLGLPSLIVFLAVGMALNSFIMFDNAFLAQLIGTIALVIILFDGGIQTTKLTVKNAISYASILATIGVLITSFIVGVATVFILDLSWKQGLLFGAIVGSTDAAAVFSILGNKQIKQKIKSILEVESGTNDPMALFLTVTMINLLTMPDASLLTSALLFVWQMIGGALLGLLIGYITVKLINFVELEATGLYPILALTLAFLTYGLSSPLKVSGLLAVYVFALYLGNHPLSYRANIIRFGESFAWMAQMTMFILLGLLVFPSHLPGIMIQGLLIAIVLMFVARPISVWLTLFWTDLSKKELTFISWAGLRGAVPIILATYALLAEVENSEIIFNVVFFVVLLSALLQGMTLVPLANKLGLNKGEAHTSPYHFDMVASEVTEVDIREYLVKSGSPWANKKIHELGLPRQSNINAVVRNDKLYVPDGNFEIQTNDILYIIASKKLHLNIQKELAKLKAKKTNQKM</sequence>
<feature type="transmembrane region" description="Helical" evidence="9">
    <location>
        <begin position="291"/>
        <end position="315"/>
    </location>
</feature>
<feature type="transmembrane region" description="Helical" evidence="9">
    <location>
        <begin position="359"/>
        <end position="379"/>
    </location>
</feature>
<keyword evidence="6 9" id="KW-1133">Transmembrane helix</keyword>
<dbReference type="PANTHER" id="PTHR32507">
    <property type="entry name" value="NA(+)/H(+) ANTIPORTER 1"/>
    <property type="match status" value="1"/>
</dbReference>
<evidence type="ECO:0000256" key="8">
    <source>
        <dbReference type="ARBA" id="ARBA00023136"/>
    </source>
</evidence>
<feature type="transmembrane region" description="Helical" evidence="9">
    <location>
        <begin position="236"/>
        <end position="254"/>
    </location>
</feature>
<dbReference type="Gene3D" id="3.30.70.1450">
    <property type="entry name" value="Regulator of K+ conductance, C-terminal domain"/>
    <property type="match status" value="1"/>
</dbReference>
<evidence type="ECO:0000256" key="9">
    <source>
        <dbReference type="SAM" id="Phobius"/>
    </source>
</evidence>
<dbReference type="InterPro" id="IPR006037">
    <property type="entry name" value="RCK_C"/>
</dbReference>
<accession>A0A855H410</accession>
<evidence type="ECO:0000256" key="6">
    <source>
        <dbReference type="ARBA" id="ARBA00022989"/>
    </source>
</evidence>
<evidence type="ECO:0000256" key="2">
    <source>
        <dbReference type="ARBA" id="ARBA00022448"/>
    </source>
</evidence>
<evidence type="ECO:0000259" key="10">
    <source>
        <dbReference type="PROSITE" id="PS51202"/>
    </source>
</evidence>
<feature type="transmembrane region" description="Helical" evidence="9">
    <location>
        <begin position="214"/>
        <end position="230"/>
    </location>
</feature>
<organism evidence="11 12">
    <name type="scientific">Macrococcoides caseolyticum</name>
    <dbReference type="NCBI Taxonomy" id="69966"/>
    <lineage>
        <taxon>Bacteria</taxon>
        <taxon>Bacillati</taxon>
        <taxon>Bacillota</taxon>
        <taxon>Bacilli</taxon>
        <taxon>Bacillales</taxon>
        <taxon>Staphylococcaceae</taxon>
        <taxon>Macrococcoides</taxon>
    </lineage>
</organism>
<keyword evidence="7" id="KW-0406">Ion transport</keyword>